<keyword evidence="3" id="KW-1185">Reference proteome</keyword>
<dbReference type="Proteomes" id="UP000094444">
    <property type="component" value="Unassembled WGS sequence"/>
</dbReference>
<evidence type="ECO:0008006" key="4">
    <source>
        <dbReference type="Google" id="ProtNLM"/>
    </source>
</evidence>
<dbReference type="EMBL" id="MAVT02000126">
    <property type="protein sequence ID" value="POS79273.1"/>
    <property type="molecule type" value="Genomic_DNA"/>
</dbReference>
<feature type="compositionally biased region" description="Polar residues" evidence="1">
    <location>
        <begin position="70"/>
        <end position="83"/>
    </location>
</feature>
<comment type="caution">
    <text evidence="2">The sequence shown here is derived from an EMBL/GenBank/DDBJ whole genome shotgun (WGS) entry which is preliminary data.</text>
</comment>
<organism evidence="2 3">
    <name type="scientific">Diaporthe helianthi</name>
    <dbReference type="NCBI Taxonomy" id="158607"/>
    <lineage>
        <taxon>Eukaryota</taxon>
        <taxon>Fungi</taxon>
        <taxon>Dikarya</taxon>
        <taxon>Ascomycota</taxon>
        <taxon>Pezizomycotina</taxon>
        <taxon>Sordariomycetes</taxon>
        <taxon>Sordariomycetidae</taxon>
        <taxon>Diaporthales</taxon>
        <taxon>Diaporthaceae</taxon>
        <taxon>Diaporthe</taxon>
    </lineage>
</organism>
<sequence length="441" mass="50545">MPTYLCHGFRWKRRSIRVYVVVQNLDDAAPEWVVKRGSPRSLIESFYNLFDFLPECTFPPTRRSSFAPRTYSQPHSLDRNSSITDDDDDDDDDNNDDAVSHYTARSARGRSTSRSRTVVTQQSQPHLQHQYQYQYHYLQDRDRDRERESSNSSRKRSKSEISRKPLPPTTHAQPGYQAPAHQAPPSPPSSQPQFAGSLSHASDAATADPVLAQDWSPVKVLEEYDPTNLDEVSRPYAYVADYVQRIDSSCSIVEEIARYEHMVRASREPAVTGPSSDETLNGKRDTARLGDLAGWFEQLRDQLQRGEDIRWYVVVNGDEEREWPADGVGSGPETRVQMAHHTQYTHQQLLFEGKDRELEMRREQLRRDLGYDQGGIDRLADRRIDRRLPMIPDKEPPPLRIDMPMRPAGPSRPKTPKTPKTPGKGSFRRLFGRSKSGEQTP</sequence>
<reference evidence="2" key="1">
    <citation type="submission" date="2017-09" db="EMBL/GenBank/DDBJ databases">
        <title>Polyketide synthases of a Diaporthe helianthi virulent isolate.</title>
        <authorList>
            <person name="Baroncelli R."/>
        </authorList>
    </citation>
    <scope>NUCLEOTIDE SEQUENCE [LARGE SCALE GENOMIC DNA]</scope>
    <source>
        <strain evidence="2">7/96</strain>
    </source>
</reference>
<gene>
    <name evidence="2" type="ORF">DHEL01_v202334</name>
</gene>
<dbReference type="AlphaFoldDB" id="A0A2P5I9U7"/>
<feature type="region of interest" description="Disordered" evidence="1">
    <location>
        <begin position="389"/>
        <end position="441"/>
    </location>
</feature>
<feature type="region of interest" description="Disordered" evidence="1">
    <location>
        <begin position="63"/>
        <end position="203"/>
    </location>
</feature>
<feature type="compositionally biased region" description="Low complexity" evidence="1">
    <location>
        <begin position="114"/>
        <end position="137"/>
    </location>
</feature>
<dbReference type="InParanoid" id="A0A2P5I9U7"/>
<evidence type="ECO:0000313" key="2">
    <source>
        <dbReference type="EMBL" id="POS79273.1"/>
    </source>
</evidence>
<proteinExistence type="predicted"/>
<accession>A0A2P5I9U7</accession>
<protein>
    <recommendedName>
        <fullName evidence="4">Developmental regulator</fullName>
    </recommendedName>
</protein>
<evidence type="ECO:0000256" key="1">
    <source>
        <dbReference type="SAM" id="MobiDB-lite"/>
    </source>
</evidence>
<feature type="compositionally biased region" description="Acidic residues" evidence="1">
    <location>
        <begin position="84"/>
        <end position="96"/>
    </location>
</feature>
<feature type="compositionally biased region" description="Basic and acidic residues" evidence="1">
    <location>
        <begin position="138"/>
        <end position="149"/>
    </location>
</feature>
<evidence type="ECO:0000313" key="3">
    <source>
        <dbReference type="Proteomes" id="UP000094444"/>
    </source>
</evidence>
<dbReference type="OrthoDB" id="371463at2759"/>
<name>A0A2P5I9U7_DIAHE</name>